<evidence type="ECO:0000313" key="1">
    <source>
        <dbReference type="EMBL" id="THU75526.1"/>
    </source>
</evidence>
<evidence type="ECO:0000313" key="2">
    <source>
        <dbReference type="Proteomes" id="UP000297245"/>
    </source>
</evidence>
<gene>
    <name evidence="1" type="ORF">K435DRAFT_974790</name>
</gene>
<keyword evidence="2" id="KW-1185">Reference proteome</keyword>
<accession>A0A4S8KJ74</accession>
<dbReference type="Proteomes" id="UP000297245">
    <property type="component" value="Unassembled WGS sequence"/>
</dbReference>
<proteinExistence type="predicted"/>
<dbReference type="EMBL" id="ML181975">
    <property type="protein sequence ID" value="THU75526.1"/>
    <property type="molecule type" value="Genomic_DNA"/>
</dbReference>
<organism evidence="1 2">
    <name type="scientific">Dendrothele bispora (strain CBS 962.96)</name>
    <dbReference type="NCBI Taxonomy" id="1314807"/>
    <lineage>
        <taxon>Eukaryota</taxon>
        <taxon>Fungi</taxon>
        <taxon>Dikarya</taxon>
        <taxon>Basidiomycota</taxon>
        <taxon>Agaricomycotina</taxon>
        <taxon>Agaricomycetes</taxon>
        <taxon>Agaricomycetidae</taxon>
        <taxon>Agaricales</taxon>
        <taxon>Agaricales incertae sedis</taxon>
        <taxon>Dendrothele</taxon>
    </lineage>
</organism>
<reference evidence="1 2" key="1">
    <citation type="journal article" date="2019" name="Nat. Ecol. Evol.">
        <title>Megaphylogeny resolves global patterns of mushroom evolution.</title>
        <authorList>
            <person name="Varga T."/>
            <person name="Krizsan K."/>
            <person name="Foldi C."/>
            <person name="Dima B."/>
            <person name="Sanchez-Garcia M."/>
            <person name="Sanchez-Ramirez S."/>
            <person name="Szollosi G.J."/>
            <person name="Szarkandi J.G."/>
            <person name="Papp V."/>
            <person name="Albert L."/>
            <person name="Andreopoulos W."/>
            <person name="Angelini C."/>
            <person name="Antonin V."/>
            <person name="Barry K.W."/>
            <person name="Bougher N.L."/>
            <person name="Buchanan P."/>
            <person name="Buyck B."/>
            <person name="Bense V."/>
            <person name="Catcheside P."/>
            <person name="Chovatia M."/>
            <person name="Cooper J."/>
            <person name="Damon W."/>
            <person name="Desjardin D."/>
            <person name="Finy P."/>
            <person name="Geml J."/>
            <person name="Haridas S."/>
            <person name="Hughes K."/>
            <person name="Justo A."/>
            <person name="Karasinski D."/>
            <person name="Kautmanova I."/>
            <person name="Kiss B."/>
            <person name="Kocsube S."/>
            <person name="Kotiranta H."/>
            <person name="LaButti K.M."/>
            <person name="Lechner B.E."/>
            <person name="Liimatainen K."/>
            <person name="Lipzen A."/>
            <person name="Lukacs Z."/>
            <person name="Mihaltcheva S."/>
            <person name="Morgado L.N."/>
            <person name="Niskanen T."/>
            <person name="Noordeloos M.E."/>
            <person name="Ohm R.A."/>
            <person name="Ortiz-Santana B."/>
            <person name="Ovrebo C."/>
            <person name="Racz N."/>
            <person name="Riley R."/>
            <person name="Savchenko A."/>
            <person name="Shiryaev A."/>
            <person name="Soop K."/>
            <person name="Spirin V."/>
            <person name="Szebenyi C."/>
            <person name="Tomsovsky M."/>
            <person name="Tulloss R.E."/>
            <person name="Uehling J."/>
            <person name="Grigoriev I.V."/>
            <person name="Vagvolgyi C."/>
            <person name="Papp T."/>
            <person name="Martin F.M."/>
            <person name="Miettinen O."/>
            <person name="Hibbett D.S."/>
            <person name="Nagy L.G."/>
        </authorList>
    </citation>
    <scope>NUCLEOTIDE SEQUENCE [LARGE SCALE GENOMIC DNA]</scope>
    <source>
        <strain evidence="1 2">CBS 962.96</strain>
    </source>
</reference>
<sequence>MMSILQENDTRVSVFPVLTELKFIGLDFDEDHDGDAAVLSRMMDCLQSRSNAQAKVERLILRDCNRLTHVSVSGLSEIVDDVDWDEQELGFTDSEEGIDNEMYGDSDLEDDYHYFPNPLYSY</sequence>
<dbReference type="AlphaFoldDB" id="A0A4S8KJ74"/>
<name>A0A4S8KJ74_DENBC</name>
<protein>
    <submittedName>
        <fullName evidence="1">Uncharacterized protein</fullName>
    </submittedName>
</protein>
<dbReference type="OrthoDB" id="3172239at2759"/>